<dbReference type="InterPro" id="IPR006680">
    <property type="entry name" value="Amidohydro-rel"/>
</dbReference>
<keyword evidence="2" id="KW-0378">Hydrolase</keyword>
<protein>
    <submittedName>
        <fullName evidence="2">Amidohydrolase</fullName>
    </submittedName>
</protein>
<dbReference type="AlphaFoldDB" id="A0A2W4CSV9"/>
<dbReference type="PANTHER" id="PTHR35563:SF2">
    <property type="entry name" value="BARREL METAL-DEPENDENT HYDROLASE, PUTATIVE (AFU_ORTHOLOGUE AFUA_1G16240)-RELATED"/>
    <property type="match status" value="1"/>
</dbReference>
<dbReference type="SUPFAM" id="SSF51556">
    <property type="entry name" value="Metallo-dependent hydrolases"/>
    <property type="match status" value="1"/>
</dbReference>
<dbReference type="InterPro" id="IPR052358">
    <property type="entry name" value="Aro_Compnd_Degr_Hydrolases"/>
</dbReference>
<dbReference type="Gene3D" id="3.20.20.140">
    <property type="entry name" value="Metal-dependent hydrolases"/>
    <property type="match status" value="1"/>
</dbReference>
<evidence type="ECO:0000313" key="3">
    <source>
        <dbReference type="Proteomes" id="UP000248925"/>
    </source>
</evidence>
<dbReference type="RefSeq" id="WP_111159493.1">
    <property type="nucleotide sequence ID" value="NZ_PCDP01000019.1"/>
</dbReference>
<gene>
    <name evidence="2" type="ORF">CPY51_06575</name>
</gene>
<dbReference type="GO" id="GO:0016787">
    <property type="term" value="F:hydrolase activity"/>
    <property type="evidence" value="ECO:0007669"/>
    <property type="project" value="UniProtKB-KW"/>
</dbReference>
<organism evidence="2 3">
    <name type="scientific">Rhizobium tubonense</name>
    <dbReference type="NCBI Taxonomy" id="484088"/>
    <lineage>
        <taxon>Bacteria</taxon>
        <taxon>Pseudomonadati</taxon>
        <taxon>Pseudomonadota</taxon>
        <taxon>Alphaproteobacteria</taxon>
        <taxon>Hyphomicrobiales</taxon>
        <taxon>Rhizobiaceae</taxon>
        <taxon>Rhizobium/Agrobacterium group</taxon>
        <taxon>Rhizobium</taxon>
    </lineage>
</organism>
<dbReference type="Pfam" id="PF04909">
    <property type="entry name" value="Amidohydro_2"/>
    <property type="match status" value="1"/>
</dbReference>
<sequence>MTPLGIEANLVRTLSGDPPRTALPEGAIDAQTHMYLHGFPSLPPGPDLPSGSLPTPDQYRLMMKWLGIGRVVITQGNSHQGDNGNLLACLAEMGDLARGVGVISGKTSEVELDRLSKAGVVGARIMDLPGGAVGLDQLEVVDAQASERGWMLAVQFDGGDILTHELRLSRLKSRWVLDHHGKFFSGNDPESPQIGALKRLIDKGKCWFKFAGCYESSKSGAPFYEDVAAVARSISAHAPERIVWGTNWPHNLAKEQSQYPDDAALTDTVLGWFPDASARKRALVDNPEGLYGFSKVRAPG</sequence>
<name>A0A2W4CSV9_9HYPH</name>
<keyword evidence="3" id="KW-1185">Reference proteome</keyword>
<proteinExistence type="predicted"/>
<reference evidence="2 3" key="1">
    <citation type="journal article" date="2018" name="Sci. Rep.">
        <title>Rhizobium tumorigenes sp. nov., a novel plant tumorigenic bacterium isolated from cane gall tumors on thornless blackberry.</title>
        <authorList>
            <person name="Kuzmanovi N."/>
            <person name="Smalla K."/>
            <person name="Gronow S."/>
            <person name="PuBawska J."/>
        </authorList>
    </citation>
    <scope>NUCLEOTIDE SEQUENCE [LARGE SCALE GENOMIC DNA]</scope>
    <source>
        <strain evidence="2 3">CCBAU 85046</strain>
    </source>
</reference>
<dbReference type="InterPro" id="IPR032466">
    <property type="entry name" value="Metal_Hydrolase"/>
</dbReference>
<feature type="domain" description="Amidohydrolase-related" evidence="1">
    <location>
        <begin position="28"/>
        <end position="293"/>
    </location>
</feature>
<accession>A0A2W4CSV9</accession>
<dbReference type="PANTHER" id="PTHR35563">
    <property type="entry name" value="BARREL METAL-DEPENDENT HYDROLASE, PUTATIVE (AFU_ORTHOLOGUE AFUA_1G16240)-RELATED"/>
    <property type="match status" value="1"/>
</dbReference>
<dbReference type="OrthoDB" id="9787654at2"/>
<dbReference type="Proteomes" id="UP000248925">
    <property type="component" value="Unassembled WGS sequence"/>
</dbReference>
<evidence type="ECO:0000313" key="2">
    <source>
        <dbReference type="EMBL" id="PZM15492.1"/>
    </source>
</evidence>
<comment type="caution">
    <text evidence="2">The sequence shown here is derived from an EMBL/GenBank/DDBJ whole genome shotgun (WGS) entry which is preliminary data.</text>
</comment>
<evidence type="ECO:0000259" key="1">
    <source>
        <dbReference type="Pfam" id="PF04909"/>
    </source>
</evidence>
<dbReference type="EMBL" id="PCDP01000019">
    <property type="protein sequence ID" value="PZM15492.1"/>
    <property type="molecule type" value="Genomic_DNA"/>
</dbReference>